<proteinExistence type="predicted"/>
<dbReference type="EMBL" id="CP101655">
    <property type="protein sequence ID" value="WDR36599.1"/>
    <property type="molecule type" value="Genomic_DNA"/>
</dbReference>
<evidence type="ECO:0000313" key="2">
    <source>
        <dbReference type="Proteomes" id="UP001222282"/>
    </source>
</evidence>
<accession>A0ABY7ZA82</accession>
<keyword evidence="2" id="KW-1185">Reference proteome</keyword>
<evidence type="ECO:0000313" key="1">
    <source>
        <dbReference type="EMBL" id="WDR36599.1"/>
    </source>
</evidence>
<reference evidence="1 2" key="1">
    <citation type="submission" date="2022-07" db="EMBL/GenBank/DDBJ databases">
        <authorList>
            <person name="Abrouk D."/>
            <person name="Moenne-Loccoz Y."/>
            <person name="Todorovic I."/>
            <person name="Raicevic V."/>
            <person name="Jovicic-Petrovic J."/>
        </authorList>
    </citation>
    <scope>NUCLEOTIDE SEQUENCE [LARGE SCALE GENOMIC DNA]</scope>
    <source>
        <strain evidence="2">IT-P374</strain>
    </source>
</reference>
<name>A0ABY7ZA82_9PSED</name>
<sequence length="174" mass="18926">MPALNVWRLIGLLLLAGGSAALAWQFQDWRYGRQLAEQARQQADTLNQLTSAAATAQQAEQDKRLALEQRLATSEQTHYRAMSDAQRDQDRLRDRLATADLRLSVLIDAGDAAQGCGLPATASTGGVDHATVRARLDPAHAQRIIAITDTGDRGLIALQACQAYVRALAPEHFE</sequence>
<dbReference type="RefSeq" id="WP_215501460.1">
    <property type="nucleotide sequence ID" value="NZ_CP101655.1"/>
</dbReference>
<dbReference type="Proteomes" id="UP001222282">
    <property type="component" value="Chromosome"/>
</dbReference>
<organism evidence="1 2">
    <name type="scientific">Pseudomonas serboccidentalis</name>
    <dbReference type="NCBI Taxonomy" id="2964670"/>
    <lineage>
        <taxon>Bacteria</taxon>
        <taxon>Pseudomonadati</taxon>
        <taxon>Pseudomonadota</taxon>
        <taxon>Gammaproteobacteria</taxon>
        <taxon>Pseudomonadales</taxon>
        <taxon>Pseudomonadaceae</taxon>
        <taxon>Pseudomonas</taxon>
    </lineage>
</organism>
<gene>
    <name evidence="1" type="ORF">NN484_02440</name>
</gene>
<protein>
    <submittedName>
        <fullName evidence="1">Lysis protein</fullName>
    </submittedName>
</protein>